<dbReference type="AlphaFoldDB" id="A5DXY5"/>
<dbReference type="OMA" id="CAYESAE"/>
<evidence type="ECO:0000313" key="3">
    <source>
        <dbReference type="Proteomes" id="UP000001996"/>
    </source>
</evidence>
<proteinExistence type="predicted"/>
<reference evidence="2 3" key="1">
    <citation type="journal article" date="2009" name="Nature">
        <title>Evolution of pathogenicity and sexual reproduction in eight Candida genomes.</title>
        <authorList>
            <person name="Butler G."/>
            <person name="Rasmussen M.D."/>
            <person name="Lin M.F."/>
            <person name="Santos M.A."/>
            <person name="Sakthikumar S."/>
            <person name="Munro C.A."/>
            <person name="Rheinbay E."/>
            <person name="Grabherr M."/>
            <person name="Forche A."/>
            <person name="Reedy J.L."/>
            <person name="Agrafioti I."/>
            <person name="Arnaud M.B."/>
            <person name="Bates S."/>
            <person name="Brown A.J."/>
            <person name="Brunke S."/>
            <person name="Costanzo M.C."/>
            <person name="Fitzpatrick D.A."/>
            <person name="de Groot P.W."/>
            <person name="Harris D."/>
            <person name="Hoyer L.L."/>
            <person name="Hube B."/>
            <person name="Klis F.M."/>
            <person name="Kodira C."/>
            <person name="Lennard N."/>
            <person name="Logue M.E."/>
            <person name="Martin R."/>
            <person name="Neiman A.M."/>
            <person name="Nikolaou E."/>
            <person name="Quail M.A."/>
            <person name="Quinn J."/>
            <person name="Santos M.C."/>
            <person name="Schmitzberger F.F."/>
            <person name="Sherlock G."/>
            <person name="Shah P."/>
            <person name="Silverstein K.A."/>
            <person name="Skrzypek M.S."/>
            <person name="Soll D."/>
            <person name="Staggs R."/>
            <person name="Stansfield I."/>
            <person name="Stumpf M.P."/>
            <person name="Sudbery P.E."/>
            <person name="Srikantha T."/>
            <person name="Zeng Q."/>
            <person name="Berman J."/>
            <person name="Berriman M."/>
            <person name="Heitman J."/>
            <person name="Gow N.A."/>
            <person name="Lorenz M.C."/>
            <person name="Birren B.W."/>
            <person name="Kellis M."/>
            <person name="Cuomo C.A."/>
        </authorList>
    </citation>
    <scope>NUCLEOTIDE SEQUENCE [LARGE SCALE GENOMIC DNA]</scope>
    <source>
        <strain evidence="3">ATCC 11503 / BCRC 21390 / CBS 2605 / JCM 1781 / NBRC 1676 / NRRL YB-4239</strain>
    </source>
</reference>
<dbReference type="SUPFAM" id="SSF56672">
    <property type="entry name" value="DNA/RNA polymerases"/>
    <property type="match status" value="1"/>
</dbReference>
<dbReference type="InterPro" id="IPR013103">
    <property type="entry name" value="RVT_2"/>
</dbReference>
<feature type="domain" description="Reverse transcriptase Ty1/copia-type" evidence="1">
    <location>
        <begin position="23"/>
        <end position="262"/>
    </location>
</feature>
<name>A5DXY5_LODEL</name>
<sequence>MQSPLAHKWKEACDAEINAHLENNTYVLVDLPKGRKAISNRWVLSIKDDGRIKGRVVIRGFSQIHGIDYEATFAPVIRYESMRIMLAIAAQYKMQVHQMDVTTAFLNAELDEEIYMKQIEGYEDPKHKDKVLKLNKSLYGLKQAPLAWNQKINEVLIGLGFKRNSVEYCLYSRKSSVSFSIVALYVDDLLIAATTDDALKSIKEELMKAFKMKDLGRVDKFLGLNIHQTKEHTIKITLQDYIDKMLKEFGMEDCKAEITPTVTSQDLSNINDTQKRFEDGTQYRSLVGKLLFAANTVRYDISYIVGVLSRYLQEPKEMHWNAAKRVLRYLKGTKDFGLNYKSLIDHNIYGYTDADYANDKMTRRSVTGFIFKYAGCIITWRSKKQPTVATHTGEAEFMSLCEGAKEALWLNNLLKEFGIQVKETIIYEDNTTAISLAKHPYKHHQTKHIDVKLLFIRDHIISGNIKVEYIQTERQIADMLTKSLPKPQFEKLKDLCENGNHENRI</sequence>
<protein>
    <recommendedName>
        <fullName evidence="1">Reverse transcriptase Ty1/copia-type domain-containing protein</fullName>
    </recommendedName>
</protein>
<evidence type="ECO:0000259" key="1">
    <source>
        <dbReference type="Pfam" id="PF07727"/>
    </source>
</evidence>
<dbReference type="Proteomes" id="UP000001996">
    <property type="component" value="Unassembled WGS sequence"/>
</dbReference>
<accession>A5DXY5</accession>
<dbReference type="InParanoid" id="A5DXY5"/>
<dbReference type="OrthoDB" id="4075035at2759"/>
<dbReference type="PANTHER" id="PTHR11439:SF483">
    <property type="entry name" value="PEPTIDE SYNTHASE GLIP-LIKE, PUTATIVE (AFU_ORTHOLOGUE AFUA_3G12920)-RELATED"/>
    <property type="match status" value="1"/>
</dbReference>
<gene>
    <name evidence="2" type="ORF">LELG_02222</name>
</gene>
<dbReference type="HOGENOM" id="CLU_001650_21_3_1"/>
<dbReference type="PANTHER" id="PTHR11439">
    <property type="entry name" value="GAG-POL-RELATED RETROTRANSPOSON"/>
    <property type="match status" value="1"/>
</dbReference>
<dbReference type="STRING" id="379508.A5DXY5"/>
<dbReference type="CDD" id="cd09272">
    <property type="entry name" value="RNase_HI_RT_Ty1"/>
    <property type="match status" value="1"/>
</dbReference>
<dbReference type="Pfam" id="PF07727">
    <property type="entry name" value="RVT_2"/>
    <property type="match status" value="1"/>
</dbReference>
<dbReference type="EMBL" id="CH981525">
    <property type="protein sequence ID" value="EDK44043.1"/>
    <property type="molecule type" value="Genomic_DNA"/>
</dbReference>
<dbReference type="eggNOG" id="KOG0017">
    <property type="taxonomic scope" value="Eukaryota"/>
</dbReference>
<organism evidence="2 3">
    <name type="scientific">Lodderomyces elongisporus (strain ATCC 11503 / CBS 2605 / JCM 1781 / NBRC 1676 / NRRL YB-4239)</name>
    <name type="common">Yeast</name>
    <name type="synonym">Saccharomyces elongisporus</name>
    <dbReference type="NCBI Taxonomy" id="379508"/>
    <lineage>
        <taxon>Eukaryota</taxon>
        <taxon>Fungi</taxon>
        <taxon>Dikarya</taxon>
        <taxon>Ascomycota</taxon>
        <taxon>Saccharomycotina</taxon>
        <taxon>Pichiomycetes</taxon>
        <taxon>Debaryomycetaceae</taxon>
        <taxon>Candida/Lodderomyces clade</taxon>
        <taxon>Lodderomyces</taxon>
    </lineage>
</organism>
<dbReference type="InterPro" id="IPR043502">
    <property type="entry name" value="DNA/RNA_pol_sf"/>
</dbReference>
<evidence type="ECO:0000313" key="2">
    <source>
        <dbReference type="EMBL" id="EDK44043.1"/>
    </source>
</evidence>
<keyword evidence="3" id="KW-1185">Reference proteome</keyword>